<organism evidence="2 3">
    <name type="scientific">Xanthomonas phage vB_Xar_IVIA-DoCa7</name>
    <dbReference type="NCBI Taxonomy" id="2975534"/>
    <lineage>
        <taxon>Viruses</taxon>
        <taxon>Duplodnaviria</taxon>
        <taxon>Heunggongvirae</taxon>
        <taxon>Uroviricota</taxon>
        <taxon>Caudoviricetes</taxon>
        <taxon>Autographivirales</taxon>
        <taxon>Autonotataviridae</taxon>
        <taxon>Paternavirus</taxon>
        <taxon>Paternavirus doca7</taxon>
    </lineage>
</organism>
<proteinExistence type="predicted"/>
<keyword evidence="3" id="KW-1185">Reference proteome</keyword>
<evidence type="ECO:0000313" key="3">
    <source>
        <dbReference type="Proteomes" id="UP001164550"/>
    </source>
</evidence>
<feature type="transmembrane region" description="Helical" evidence="1">
    <location>
        <begin position="47"/>
        <end position="77"/>
    </location>
</feature>
<protein>
    <submittedName>
        <fullName evidence="2">Uncharacterized protein</fullName>
    </submittedName>
</protein>
<gene>
    <name evidence="2" type="ORF">IVIADoCa7_21</name>
</gene>
<evidence type="ECO:0000313" key="2">
    <source>
        <dbReference type="EMBL" id="UYA98847.1"/>
    </source>
</evidence>
<name>A0A9X9JN40_9CAUD</name>
<feature type="transmembrane region" description="Helical" evidence="1">
    <location>
        <begin position="7"/>
        <end position="35"/>
    </location>
</feature>
<keyword evidence="1" id="KW-0812">Transmembrane</keyword>
<dbReference type="EMBL" id="ON932081">
    <property type="protein sequence ID" value="UYA98847.1"/>
    <property type="molecule type" value="Genomic_DNA"/>
</dbReference>
<accession>A0A9X9JN40</accession>
<dbReference type="Proteomes" id="UP001164550">
    <property type="component" value="Segment"/>
</dbReference>
<reference evidence="2" key="1">
    <citation type="submission" date="2022-07" db="EMBL/GenBank/DDBJ databases">
        <title>Comparative analysis of new lytic phages for the biological control of phytopathogenic Xanthomonas spp.</title>
        <authorList>
            <person name="Domingo-Calap M.L."/>
            <person name="Bernabeu-Gimeno M."/>
            <person name="Aure C.M."/>
            <person name="Marco-Noales E."/>
            <person name="Domingo-Calap P."/>
        </authorList>
    </citation>
    <scope>NUCLEOTIDE SEQUENCE</scope>
</reference>
<sequence>MQSKPTIAIVAIIATLSLLTAKVFFAVTTIGAVALTWTVVFAPLLVYLAYVIIVAIAAVLIGIALAALYAIGAWWTMRRFKRSVRTR</sequence>
<keyword evidence="1" id="KW-1133">Transmembrane helix</keyword>
<keyword evidence="1" id="KW-0472">Membrane</keyword>
<evidence type="ECO:0000256" key="1">
    <source>
        <dbReference type="SAM" id="Phobius"/>
    </source>
</evidence>